<comment type="caution">
    <text evidence="2">The sequence shown here is derived from an EMBL/GenBank/DDBJ whole genome shotgun (WGS) entry which is preliminary data.</text>
</comment>
<feature type="region of interest" description="Disordered" evidence="1">
    <location>
        <begin position="1"/>
        <end position="27"/>
    </location>
</feature>
<evidence type="ECO:0000313" key="3">
    <source>
        <dbReference type="Proteomes" id="UP001281614"/>
    </source>
</evidence>
<dbReference type="AlphaFoldDB" id="A0AAD9Y2R2"/>
<name>A0AAD9Y2R2_COLKA</name>
<accession>A0AAD9Y2R2</accession>
<dbReference type="Proteomes" id="UP001281614">
    <property type="component" value="Unassembled WGS sequence"/>
</dbReference>
<gene>
    <name evidence="2" type="ORF">CKAH01_01803</name>
</gene>
<organism evidence="2 3">
    <name type="scientific">Colletotrichum kahawae</name>
    <name type="common">Coffee berry disease fungus</name>
    <dbReference type="NCBI Taxonomy" id="34407"/>
    <lineage>
        <taxon>Eukaryota</taxon>
        <taxon>Fungi</taxon>
        <taxon>Dikarya</taxon>
        <taxon>Ascomycota</taxon>
        <taxon>Pezizomycotina</taxon>
        <taxon>Sordariomycetes</taxon>
        <taxon>Hypocreomycetidae</taxon>
        <taxon>Glomerellales</taxon>
        <taxon>Glomerellaceae</taxon>
        <taxon>Colletotrichum</taxon>
        <taxon>Colletotrichum gloeosporioides species complex</taxon>
    </lineage>
</organism>
<reference evidence="2" key="1">
    <citation type="submission" date="2023-02" db="EMBL/GenBank/DDBJ databases">
        <title>Colletotrichum kahawae CIFC_Que2 genome sequencing and assembly.</title>
        <authorList>
            <person name="Baroncelli R."/>
        </authorList>
    </citation>
    <scope>NUCLEOTIDE SEQUENCE</scope>
    <source>
        <strain evidence="2">CIFC_Que2</strain>
    </source>
</reference>
<protein>
    <submittedName>
        <fullName evidence="2">Uncharacterized protein</fullName>
    </submittedName>
</protein>
<dbReference type="EMBL" id="VYYT01000444">
    <property type="protein sequence ID" value="KAK2735422.1"/>
    <property type="molecule type" value="Genomic_DNA"/>
</dbReference>
<sequence length="73" mass="7673">MSVGALLGAEQTPADGGTPTSRPPRLQLPFTGDMVVPGAQEPGLRRDGDGTAVLDSTMWKAQRLNPCLGERLI</sequence>
<evidence type="ECO:0000313" key="2">
    <source>
        <dbReference type="EMBL" id="KAK2735422.1"/>
    </source>
</evidence>
<evidence type="ECO:0000256" key="1">
    <source>
        <dbReference type="SAM" id="MobiDB-lite"/>
    </source>
</evidence>
<proteinExistence type="predicted"/>
<keyword evidence="3" id="KW-1185">Reference proteome</keyword>